<reference evidence="6" key="1">
    <citation type="journal article" date="2019" name="Int. J. Syst. Evol. Microbiol.">
        <title>The Global Catalogue of Microorganisms (GCM) 10K type strain sequencing project: providing services to taxonomists for standard genome sequencing and annotation.</title>
        <authorList>
            <consortium name="The Broad Institute Genomics Platform"/>
            <consortium name="The Broad Institute Genome Sequencing Center for Infectious Disease"/>
            <person name="Wu L."/>
            <person name="Ma J."/>
        </authorList>
    </citation>
    <scope>NUCLEOTIDE SEQUENCE [LARGE SCALE GENOMIC DNA]</scope>
    <source>
        <strain evidence="6">CCUG 39402</strain>
    </source>
</reference>
<dbReference type="Proteomes" id="UP001596270">
    <property type="component" value="Unassembled WGS sequence"/>
</dbReference>
<protein>
    <submittedName>
        <fullName evidence="5">GntR family transcriptional regulator</fullName>
    </submittedName>
</protein>
<dbReference type="RefSeq" id="WP_377413486.1">
    <property type="nucleotide sequence ID" value="NZ_JBHSRS010000018.1"/>
</dbReference>
<name>A0ABW1TW63_9BURK</name>
<dbReference type="PANTHER" id="PTHR44846">
    <property type="entry name" value="MANNOSYL-D-GLYCERATE TRANSPORT/METABOLISM SYSTEM REPRESSOR MNGR-RELATED"/>
    <property type="match status" value="1"/>
</dbReference>
<dbReference type="PROSITE" id="PS50949">
    <property type="entry name" value="HTH_GNTR"/>
    <property type="match status" value="1"/>
</dbReference>
<dbReference type="InterPro" id="IPR050679">
    <property type="entry name" value="Bact_HTH_transcr_reg"/>
</dbReference>
<evidence type="ECO:0000256" key="1">
    <source>
        <dbReference type="ARBA" id="ARBA00023015"/>
    </source>
</evidence>
<evidence type="ECO:0000313" key="5">
    <source>
        <dbReference type="EMBL" id="MFC6281869.1"/>
    </source>
</evidence>
<keyword evidence="1" id="KW-0805">Transcription regulation</keyword>
<dbReference type="Gene3D" id="3.40.1410.10">
    <property type="entry name" value="Chorismate lyase-like"/>
    <property type="match status" value="1"/>
</dbReference>
<dbReference type="Gene3D" id="1.10.10.10">
    <property type="entry name" value="Winged helix-like DNA-binding domain superfamily/Winged helix DNA-binding domain"/>
    <property type="match status" value="1"/>
</dbReference>
<dbReference type="PANTHER" id="PTHR44846:SF1">
    <property type="entry name" value="MANNOSYL-D-GLYCERATE TRANSPORT_METABOLISM SYSTEM REPRESSOR MNGR-RELATED"/>
    <property type="match status" value="1"/>
</dbReference>
<dbReference type="SUPFAM" id="SSF64288">
    <property type="entry name" value="Chorismate lyase-like"/>
    <property type="match status" value="1"/>
</dbReference>
<keyword evidence="3" id="KW-0804">Transcription</keyword>
<dbReference type="Pfam" id="PF00392">
    <property type="entry name" value="GntR"/>
    <property type="match status" value="1"/>
</dbReference>
<dbReference type="CDD" id="cd07377">
    <property type="entry name" value="WHTH_GntR"/>
    <property type="match status" value="1"/>
</dbReference>
<evidence type="ECO:0000256" key="2">
    <source>
        <dbReference type="ARBA" id="ARBA00023125"/>
    </source>
</evidence>
<keyword evidence="2" id="KW-0238">DNA-binding</keyword>
<accession>A0ABW1TW63</accession>
<dbReference type="InterPro" id="IPR028978">
    <property type="entry name" value="Chorismate_lyase_/UTRA_dom_sf"/>
</dbReference>
<dbReference type="SMART" id="SM00345">
    <property type="entry name" value="HTH_GNTR"/>
    <property type="match status" value="1"/>
</dbReference>
<gene>
    <name evidence="5" type="ORF">ACFQND_11555</name>
</gene>
<evidence type="ECO:0000256" key="3">
    <source>
        <dbReference type="ARBA" id="ARBA00023163"/>
    </source>
</evidence>
<dbReference type="Pfam" id="PF07702">
    <property type="entry name" value="UTRA"/>
    <property type="match status" value="1"/>
</dbReference>
<keyword evidence="6" id="KW-1185">Reference proteome</keyword>
<proteinExistence type="predicted"/>
<evidence type="ECO:0000313" key="6">
    <source>
        <dbReference type="Proteomes" id="UP001596270"/>
    </source>
</evidence>
<dbReference type="InterPro" id="IPR036388">
    <property type="entry name" value="WH-like_DNA-bd_sf"/>
</dbReference>
<sequence length="268" mass="30430">MTSSSMINRDSPLPLYAQVKRKLKAEIMSWPPKDDRFYTDQELQGIFGVSRATVRQALTELEEEGLVRRQQGFGTFVNRNKIEESFSTRRDFSTQWAQSGRSLRVEHLKVARKACPPPFAKMLGIAPHCEVLSLERLRVSGDMRIAWDLRFMPLSIAGDIPVKEFENVSLIDVLQPKVKIERADTQIEAALAGEEYSERLNIDPAAAILIREMVYFSVRDEPVFSGVSVYRADQVRYKFSAPLQMSGATVESDVRVNTSQPEKSDQLQ</sequence>
<dbReference type="PRINTS" id="PR00035">
    <property type="entry name" value="HTHGNTR"/>
</dbReference>
<dbReference type="InterPro" id="IPR011663">
    <property type="entry name" value="UTRA"/>
</dbReference>
<comment type="caution">
    <text evidence="5">The sequence shown here is derived from an EMBL/GenBank/DDBJ whole genome shotgun (WGS) entry which is preliminary data.</text>
</comment>
<dbReference type="EMBL" id="JBHSRS010000018">
    <property type="protein sequence ID" value="MFC6281869.1"/>
    <property type="molecule type" value="Genomic_DNA"/>
</dbReference>
<feature type="domain" description="HTH gntR-type" evidence="4">
    <location>
        <begin position="13"/>
        <end position="80"/>
    </location>
</feature>
<dbReference type="SMART" id="SM00866">
    <property type="entry name" value="UTRA"/>
    <property type="match status" value="1"/>
</dbReference>
<evidence type="ECO:0000259" key="4">
    <source>
        <dbReference type="PROSITE" id="PS50949"/>
    </source>
</evidence>
<dbReference type="InterPro" id="IPR036390">
    <property type="entry name" value="WH_DNA-bd_sf"/>
</dbReference>
<dbReference type="InterPro" id="IPR000524">
    <property type="entry name" value="Tscrpt_reg_HTH_GntR"/>
</dbReference>
<organism evidence="5 6">
    <name type="scientific">Polaromonas aquatica</name>
    <dbReference type="NCBI Taxonomy" id="332657"/>
    <lineage>
        <taxon>Bacteria</taxon>
        <taxon>Pseudomonadati</taxon>
        <taxon>Pseudomonadota</taxon>
        <taxon>Betaproteobacteria</taxon>
        <taxon>Burkholderiales</taxon>
        <taxon>Comamonadaceae</taxon>
        <taxon>Polaromonas</taxon>
    </lineage>
</organism>
<dbReference type="SUPFAM" id="SSF46785">
    <property type="entry name" value="Winged helix' DNA-binding domain"/>
    <property type="match status" value="1"/>
</dbReference>